<feature type="compositionally biased region" description="Basic residues" evidence="1">
    <location>
        <begin position="70"/>
        <end position="100"/>
    </location>
</feature>
<feature type="region of interest" description="Disordered" evidence="1">
    <location>
        <begin position="336"/>
        <end position="355"/>
    </location>
</feature>
<sequence length="615" mass="67163">MEWRRPGSQRAPLHDRPPAARTGRTRRRRDGDRHGLLRLRGHPLARAGSHGRPHAAHRAARGLALLHVRAAHPVRGHRTPTQRARGSGRRAAPRHRRGRARPGPAEPGADHRAGQAGGAARRGPERNEIGAPVQLEFGREQYVIASQKAGGAPFEREDERALVTLAHVASETARAHHEVETLERRANSDALTGLPNYGAFQRALTDANENRSYHEGIALLFIDLDNFKKLNDSHGHRTGDELLKAVAARLREEAGGGDFVSRVGGDEFVIIFSDLDNLEQAKASADRIIEAVAQPLIIEGHHVRPALSAGLAFSGHRELDAQALVEDADRAMLHVKRSRRRGGPASGSGVSVSSHRSTRTNEIVARAIREDRLLVAFQPIVSLDRGEIWAFEALVRYVDPEIGPISPPSLVARAKSLGLMNELTRQVITKALHAADEFHRVEPGIRCMTINLELGQITEAELGPFVRNAARTHPDISLCVELNERSLHAVTDELRRDAEVLQAAGVVIALDDYGSDASSVGALVHFPMNILKIDKSLIDDLNDARQREVIKALQGFGDNLGYTVIVEGVETHEMAEVLTGLGVRSAQGYHFGRPLSFEQAMKRLRRSGAGAIVDA</sequence>
<proteinExistence type="predicted"/>
<dbReference type="InterPro" id="IPR001633">
    <property type="entry name" value="EAL_dom"/>
</dbReference>
<dbReference type="SUPFAM" id="SSF141868">
    <property type="entry name" value="EAL domain-like"/>
    <property type="match status" value="1"/>
</dbReference>
<dbReference type="InterPro" id="IPR035919">
    <property type="entry name" value="EAL_sf"/>
</dbReference>
<evidence type="ECO:0000259" key="3">
    <source>
        <dbReference type="PROSITE" id="PS50887"/>
    </source>
</evidence>
<feature type="domain" description="EAL" evidence="2">
    <location>
        <begin position="357"/>
        <end position="608"/>
    </location>
</feature>
<dbReference type="PROSITE" id="PS50883">
    <property type="entry name" value="EAL"/>
    <property type="match status" value="1"/>
</dbReference>
<dbReference type="SMART" id="SM00052">
    <property type="entry name" value="EAL"/>
    <property type="match status" value="1"/>
</dbReference>
<dbReference type="Pfam" id="PF00563">
    <property type="entry name" value="EAL"/>
    <property type="match status" value="1"/>
</dbReference>
<organism evidence="4 5">
    <name type="scientific">Leucobacter muris</name>
    <dbReference type="NCBI Taxonomy" id="1935379"/>
    <lineage>
        <taxon>Bacteria</taxon>
        <taxon>Bacillati</taxon>
        <taxon>Actinomycetota</taxon>
        <taxon>Actinomycetes</taxon>
        <taxon>Micrococcales</taxon>
        <taxon>Microbacteriaceae</taxon>
        <taxon>Leucobacter</taxon>
    </lineage>
</organism>
<evidence type="ECO:0000256" key="1">
    <source>
        <dbReference type="SAM" id="MobiDB-lite"/>
    </source>
</evidence>
<feature type="domain" description="GGDEF" evidence="3">
    <location>
        <begin position="215"/>
        <end position="355"/>
    </location>
</feature>
<evidence type="ECO:0000259" key="2">
    <source>
        <dbReference type="PROSITE" id="PS50883"/>
    </source>
</evidence>
<dbReference type="PANTHER" id="PTHR44757:SF2">
    <property type="entry name" value="BIOFILM ARCHITECTURE MAINTENANCE PROTEIN MBAA"/>
    <property type="match status" value="1"/>
</dbReference>
<feature type="compositionally biased region" description="Basic residues" evidence="1">
    <location>
        <begin position="36"/>
        <end position="58"/>
    </location>
</feature>
<evidence type="ECO:0000313" key="5">
    <source>
        <dbReference type="Proteomes" id="UP000285768"/>
    </source>
</evidence>
<dbReference type="InterPro" id="IPR052155">
    <property type="entry name" value="Biofilm_reg_signaling"/>
</dbReference>
<dbReference type="Gene3D" id="3.30.70.270">
    <property type="match status" value="1"/>
</dbReference>
<dbReference type="InterPro" id="IPR043128">
    <property type="entry name" value="Rev_trsase/Diguanyl_cyclase"/>
</dbReference>
<dbReference type="SMART" id="SM00267">
    <property type="entry name" value="GGDEF"/>
    <property type="match status" value="1"/>
</dbReference>
<dbReference type="PANTHER" id="PTHR44757">
    <property type="entry name" value="DIGUANYLATE CYCLASE DGCP"/>
    <property type="match status" value="1"/>
</dbReference>
<dbReference type="PROSITE" id="PS50887">
    <property type="entry name" value="GGDEF"/>
    <property type="match status" value="1"/>
</dbReference>
<dbReference type="CDD" id="cd01948">
    <property type="entry name" value="EAL"/>
    <property type="match status" value="1"/>
</dbReference>
<dbReference type="SUPFAM" id="SSF55073">
    <property type="entry name" value="Nucleotide cyclase"/>
    <property type="match status" value="1"/>
</dbReference>
<feature type="region of interest" description="Disordered" evidence="1">
    <location>
        <begin position="1"/>
        <end position="58"/>
    </location>
</feature>
<dbReference type="InterPro" id="IPR000160">
    <property type="entry name" value="GGDEF_dom"/>
</dbReference>
<accession>A0ABX5QF49</accession>
<dbReference type="Pfam" id="PF00990">
    <property type="entry name" value="GGDEF"/>
    <property type="match status" value="1"/>
</dbReference>
<keyword evidence="5" id="KW-1185">Reference proteome</keyword>
<dbReference type="EMBL" id="CP035037">
    <property type="protein sequence ID" value="QAB17623.1"/>
    <property type="molecule type" value="Genomic_DNA"/>
</dbReference>
<dbReference type="InterPro" id="IPR029787">
    <property type="entry name" value="Nucleotide_cyclase"/>
</dbReference>
<name>A0ABX5QF49_9MICO</name>
<dbReference type="Gene3D" id="3.20.20.450">
    <property type="entry name" value="EAL domain"/>
    <property type="match status" value="1"/>
</dbReference>
<reference evidence="4 5" key="1">
    <citation type="submission" date="2019-01" db="EMBL/GenBank/DDBJ databases">
        <title>Leucobacter muris sp. nov. isolated from the nose of a laboratory mouse.</title>
        <authorList>
            <person name="Benga L."/>
            <person name="Sproeer C."/>
            <person name="Schumann P."/>
            <person name="Verbarg S."/>
            <person name="Bunk B."/>
            <person name="Engelhardt E."/>
            <person name="Benten P.M."/>
            <person name="Sager M."/>
        </authorList>
    </citation>
    <scope>NUCLEOTIDE SEQUENCE [LARGE SCALE GENOMIC DNA]</scope>
    <source>
        <strain evidence="4 5">DSM 101948</strain>
    </source>
</reference>
<feature type="region of interest" description="Disordered" evidence="1">
    <location>
        <begin position="70"/>
        <end position="127"/>
    </location>
</feature>
<evidence type="ECO:0000313" key="4">
    <source>
        <dbReference type="EMBL" id="QAB17623.1"/>
    </source>
</evidence>
<dbReference type="CDD" id="cd01949">
    <property type="entry name" value="GGDEF"/>
    <property type="match status" value="1"/>
</dbReference>
<dbReference type="Proteomes" id="UP000285768">
    <property type="component" value="Chromosome"/>
</dbReference>
<gene>
    <name evidence="4" type="ORF">Leucomu_06535</name>
</gene>
<dbReference type="NCBIfam" id="TIGR00254">
    <property type="entry name" value="GGDEF"/>
    <property type="match status" value="1"/>
</dbReference>
<protein>
    <submittedName>
        <fullName evidence="4">EAL domain-containing protein</fullName>
    </submittedName>
</protein>